<reference evidence="2" key="1">
    <citation type="submission" date="2022-10" db="EMBL/GenBank/DDBJ databases">
        <title>The complete genomes of actinobacterial strains from the NBC collection.</title>
        <authorList>
            <person name="Joergensen T.S."/>
            <person name="Alvarez Arevalo M."/>
            <person name="Sterndorff E.B."/>
            <person name="Faurdal D."/>
            <person name="Vuksanovic O."/>
            <person name="Mourched A.-S."/>
            <person name="Charusanti P."/>
            <person name="Shaw S."/>
            <person name="Blin K."/>
            <person name="Weber T."/>
        </authorList>
    </citation>
    <scope>NUCLEOTIDE SEQUENCE</scope>
    <source>
        <strain evidence="2">NBC_00119</strain>
    </source>
</reference>
<proteinExistence type="predicted"/>
<dbReference type="Gene3D" id="2.60.40.2880">
    <property type="entry name" value="MmpS1-5, C-terminal soluble domain"/>
    <property type="match status" value="1"/>
</dbReference>
<feature type="region of interest" description="Disordered" evidence="1">
    <location>
        <begin position="1"/>
        <end position="36"/>
    </location>
</feature>
<evidence type="ECO:0000313" key="2">
    <source>
        <dbReference type="EMBL" id="WTS10126.1"/>
    </source>
</evidence>
<feature type="compositionally biased region" description="Pro residues" evidence="1">
    <location>
        <begin position="8"/>
        <end position="33"/>
    </location>
</feature>
<feature type="region of interest" description="Disordered" evidence="1">
    <location>
        <begin position="61"/>
        <end position="116"/>
    </location>
</feature>
<evidence type="ECO:0008006" key="3">
    <source>
        <dbReference type="Google" id="ProtNLM"/>
    </source>
</evidence>
<dbReference type="EMBL" id="CP108195">
    <property type="protein sequence ID" value="WTS10126.1"/>
    <property type="molecule type" value="Genomic_DNA"/>
</dbReference>
<evidence type="ECO:0000256" key="1">
    <source>
        <dbReference type="SAM" id="MobiDB-lite"/>
    </source>
</evidence>
<accession>A0AAU1U062</accession>
<feature type="compositionally biased region" description="Low complexity" evidence="1">
    <location>
        <begin position="84"/>
        <end position="116"/>
    </location>
</feature>
<sequence>MSYSQPPSHQPPFQGPTPPGPAIPGPGFRPPSGGPKWAKKRFVIPAAFVILFLGVGIGKSGGGTEKTADAKPAPTVTVTERAAAKGGKAKPAPTVTVTKTPKPKAAAPAEKPAADKAPSGKVVFKVWGSAPSGVDTMYGSDSDSRDGSGLPMTKTLPLNDDALYFHVSAQLQGGGDINCSVTVGDETKKGHASGSYNICTAQLNSGLLGGWD</sequence>
<organism evidence="2">
    <name type="scientific">Streptomyces sp. NBC_00119</name>
    <dbReference type="NCBI Taxonomy" id="2975659"/>
    <lineage>
        <taxon>Bacteria</taxon>
        <taxon>Bacillati</taxon>
        <taxon>Actinomycetota</taxon>
        <taxon>Actinomycetes</taxon>
        <taxon>Kitasatosporales</taxon>
        <taxon>Streptomycetaceae</taxon>
        <taxon>Streptomyces</taxon>
    </lineage>
</organism>
<name>A0AAU1U062_9ACTN</name>
<dbReference type="AlphaFoldDB" id="A0AAU1U062"/>
<gene>
    <name evidence="2" type="ORF">OHU69_02885</name>
</gene>
<protein>
    <recommendedName>
        <fullName evidence="3">MmpS family membrane protein</fullName>
    </recommendedName>
</protein>
<dbReference type="InterPro" id="IPR038468">
    <property type="entry name" value="MmpS_C"/>
</dbReference>